<evidence type="ECO:0000313" key="3">
    <source>
        <dbReference type="EMBL" id="KAF3536602.1"/>
    </source>
</evidence>
<accession>A0A8S9QAD5</accession>
<reference evidence="3" key="1">
    <citation type="submission" date="2019-12" db="EMBL/GenBank/DDBJ databases">
        <title>Genome sequencing and annotation of Brassica cretica.</title>
        <authorList>
            <person name="Studholme D.J."/>
            <person name="Sarris P."/>
        </authorList>
    </citation>
    <scope>NUCLEOTIDE SEQUENCE</scope>
    <source>
        <strain evidence="3">PFS-109/04</strain>
        <tissue evidence="3">Leaf</tissue>
    </source>
</reference>
<feature type="transmembrane region" description="Helical" evidence="2">
    <location>
        <begin position="60"/>
        <end position="84"/>
    </location>
</feature>
<comment type="caution">
    <text evidence="3">The sequence shown here is derived from an EMBL/GenBank/DDBJ whole genome shotgun (WGS) entry which is preliminary data.</text>
</comment>
<feature type="region of interest" description="Disordered" evidence="1">
    <location>
        <begin position="1"/>
        <end position="48"/>
    </location>
</feature>
<organism evidence="3 4">
    <name type="scientific">Brassica cretica</name>
    <name type="common">Mustard</name>
    <dbReference type="NCBI Taxonomy" id="69181"/>
    <lineage>
        <taxon>Eukaryota</taxon>
        <taxon>Viridiplantae</taxon>
        <taxon>Streptophyta</taxon>
        <taxon>Embryophyta</taxon>
        <taxon>Tracheophyta</taxon>
        <taxon>Spermatophyta</taxon>
        <taxon>Magnoliopsida</taxon>
        <taxon>eudicotyledons</taxon>
        <taxon>Gunneridae</taxon>
        <taxon>Pentapetalae</taxon>
        <taxon>rosids</taxon>
        <taxon>malvids</taxon>
        <taxon>Brassicales</taxon>
        <taxon>Brassicaceae</taxon>
        <taxon>Brassiceae</taxon>
        <taxon>Brassica</taxon>
    </lineage>
</organism>
<dbReference type="Proteomes" id="UP000712600">
    <property type="component" value="Unassembled WGS sequence"/>
</dbReference>
<dbReference type="EMBL" id="QGKX02001290">
    <property type="protein sequence ID" value="KAF3536602.1"/>
    <property type="molecule type" value="Genomic_DNA"/>
</dbReference>
<sequence length="218" mass="24424">MHLEKKDCKHRCGGGGGLKERTAEKMPFLSKDPPSPKATRAATRPTLPERHKKPLKMKMFCGFLGVLASHPSSLKLGVLWRFPLSSETRPVSGLTTAWWCFWQVVVPLVTGSAYDFLKKLLFGSQTRRKAWLWLWLYRVITGRHFVPTVTLCGDLAHPSAVGCSWSPQECLLCLHLGLRSFFTGVCVLRSKRLLRVAFALNKCSVWSKRVCLASAVAV</sequence>
<protein>
    <submittedName>
        <fullName evidence="3">Uncharacterized protein</fullName>
    </submittedName>
</protein>
<dbReference type="AlphaFoldDB" id="A0A8S9QAD5"/>
<keyword evidence="2" id="KW-0472">Membrane</keyword>
<name>A0A8S9QAD5_BRACR</name>
<gene>
    <name evidence="3" type="ORF">F2Q69_00025405</name>
</gene>
<evidence type="ECO:0000313" key="4">
    <source>
        <dbReference type="Proteomes" id="UP000712600"/>
    </source>
</evidence>
<proteinExistence type="predicted"/>
<evidence type="ECO:0000256" key="2">
    <source>
        <dbReference type="SAM" id="Phobius"/>
    </source>
</evidence>
<keyword evidence="2" id="KW-0812">Transmembrane</keyword>
<feature type="transmembrane region" description="Helical" evidence="2">
    <location>
        <begin position="96"/>
        <end position="117"/>
    </location>
</feature>
<evidence type="ECO:0000256" key="1">
    <source>
        <dbReference type="SAM" id="MobiDB-lite"/>
    </source>
</evidence>
<keyword evidence="2" id="KW-1133">Transmembrane helix</keyword>